<organism evidence="2 3">
    <name type="scientific">Muntiacus reevesi</name>
    <name type="common">Reeves' muntjac</name>
    <name type="synonym">Cervus reevesi</name>
    <dbReference type="NCBI Taxonomy" id="9886"/>
    <lineage>
        <taxon>Eukaryota</taxon>
        <taxon>Metazoa</taxon>
        <taxon>Chordata</taxon>
        <taxon>Craniata</taxon>
        <taxon>Vertebrata</taxon>
        <taxon>Euteleostomi</taxon>
        <taxon>Mammalia</taxon>
        <taxon>Eutheria</taxon>
        <taxon>Laurasiatheria</taxon>
        <taxon>Artiodactyla</taxon>
        <taxon>Ruminantia</taxon>
        <taxon>Pecora</taxon>
        <taxon>Cervidae</taxon>
        <taxon>Muntiacinae</taxon>
        <taxon>Muntiacus</taxon>
    </lineage>
</organism>
<comment type="caution">
    <text evidence="2">The sequence shown here is derived from an EMBL/GenBank/DDBJ whole genome shotgun (WGS) entry which is preliminary data.</text>
</comment>
<dbReference type="AlphaFoldDB" id="A0A5J5MTI1"/>
<feature type="compositionally biased region" description="Polar residues" evidence="1">
    <location>
        <begin position="174"/>
        <end position="189"/>
    </location>
</feature>
<feature type="region of interest" description="Disordered" evidence="1">
    <location>
        <begin position="1"/>
        <end position="53"/>
    </location>
</feature>
<protein>
    <submittedName>
        <fullName evidence="2">Uncharacterized protein</fullName>
    </submittedName>
</protein>
<feature type="compositionally biased region" description="Low complexity" evidence="1">
    <location>
        <begin position="29"/>
        <end position="42"/>
    </location>
</feature>
<keyword evidence="3" id="KW-1185">Reference proteome</keyword>
<reference evidence="2 3" key="1">
    <citation type="submission" date="2019-06" db="EMBL/GenBank/DDBJ databases">
        <title>Discovery of a novel chromosome fission-fusion reversal in muntjac.</title>
        <authorList>
            <person name="Mudd A.B."/>
            <person name="Bredeson J.V."/>
            <person name="Baum R."/>
            <person name="Hockemeyer D."/>
            <person name="Rokhsar D.S."/>
        </authorList>
    </citation>
    <scope>NUCLEOTIDE SEQUENCE [LARGE SCALE GENOMIC DNA]</scope>
    <source>
        <strain evidence="2">UCam_UCB_Mr</strain>
        <tissue evidence="2">Fibroblast cell line</tissue>
    </source>
</reference>
<proteinExistence type="predicted"/>
<gene>
    <name evidence="2" type="ORF">FD755_005104</name>
</gene>
<accession>A0A5J5MTI1</accession>
<evidence type="ECO:0000256" key="1">
    <source>
        <dbReference type="SAM" id="MobiDB-lite"/>
    </source>
</evidence>
<dbReference type="EMBL" id="VCEB01000002">
    <property type="protein sequence ID" value="KAB0383187.1"/>
    <property type="molecule type" value="Genomic_DNA"/>
</dbReference>
<evidence type="ECO:0000313" key="3">
    <source>
        <dbReference type="Proteomes" id="UP000326062"/>
    </source>
</evidence>
<name>A0A5J5MTI1_MUNRE</name>
<feature type="region of interest" description="Disordered" evidence="1">
    <location>
        <begin position="148"/>
        <end position="189"/>
    </location>
</feature>
<dbReference type="Proteomes" id="UP000326062">
    <property type="component" value="Chromosome 2"/>
</dbReference>
<sequence length="189" mass="19870">MERPGPQGVGVDRRAQQGEDEVCPTLLAPTASLGSPLTSSGSPSPPLEAPPHLSLETLHQDGHQQVEEHVVAKGHEGHEVQGGPGGRGGHAVVQDDVPVLLGEDLGEGQRAEGAPARRAHLKMKMKSMSSMQKVATLSMVFMSTTSWRRSAGMKRTSLSTRSSRKERHPGATAASAQPQLEAGSSSTSF</sequence>
<evidence type="ECO:0000313" key="2">
    <source>
        <dbReference type="EMBL" id="KAB0383187.1"/>
    </source>
</evidence>